<feature type="region of interest" description="Disordered" evidence="1">
    <location>
        <begin position="1"/>
        <end position="23"/>
    </location>
</feature>
<evidence type="ECO:0000256" key="1">
    <source>
        <dbReference type="SAM" id="MobiDB-lite"/>
    </source>
</evidence>
<feature type="region of interest" description="Disordered" evidence="1">
    <location>
        <begin position="36"/>
        <end position="127"/>
    </location>
</feature>
<protein>
    <recommendedName>
        <fullName evidence="4">Transposase</fullName>
    </recommendedName>
</protein>
<name>A0ABP7KRV7_9ACTN</name>
<gene>
    <name evidence="2" type="ORF">GCM10022207_58330</name>
</gene>
<dbReference type="EMBL" id="BAAAZA010000019">
    <property type="protein sequence ID" value="GAA3883614.1"/>
    <property type="molecule type" value="Genomic_DNA"/>
</dbReference>
<sequence>MVSAALAAHVRLTNPDDPKTAGLDKVQARMTHILFAEGLQEGLSSQPQRDARPRRGRTHAAAQRPIPGPRAAARQNTTDRYRPTPNEPRPARMRHKVHVGTATPIGNAPPTDGAPEQELIGRHPITG</sequence>
<reference evidence="3" key="1">
    <citation type="journal article" date="2019" name="Int. J. Syst. Evol. Microbiol.">
        <title>The Global Catalogue of Microorganisms (GCM) 10K type strain sequencing project: providing services to taxonomists for standard genome sequencing and annotation.</title>
        <authorList>
            <consortium name="The Broad Institute Genomics Platform"/>
            <consortium name="The Broad Institute Genome Sequencing Center for Infectious Disease"/>
            <person name="Wu L."/>
            <person name="Ma J."/>
        </authorList>
    </citation>
    <scope>NUCLEOTIDE SEQUENCE [LARGE SCALE GENOMIC DNA]</scope>
    <source>
        <strain evidence="3">JCM 16578</strain>
    </source>
</reference>
<accession>A0ABP7KRV7</accession>
<dbReference type="Proteomes" id="UP001501563">
    <property type="component" value="Unassembled WGS sequence"/>
</dbReference>
<evidence type="ECO:0008006" key="4">
    <source>
        <dbReference type="Google" id="ProtNLM"/>
    </source>
</evidence>
<proteinExistence type="predicted"/>
<evidence type="ECO:0000313" key="2">
    <source>
        <dbReference type="EMBL" id="GAA3883614.1"/>
    </source>
</evidence>
<organism evidence="2 3">
    <name type="scientific">Streptomyces lannensis</name>
    <dbReference type="NCBI Taxonomy" id="766498"/>
    <lineage>
        <taxon>Bacteria</taxon>
        <taxon>Bacillati</taxon>
        <taxon>Actinomycetota</taxon>
        <taxon>Actinomycetes</taxon>
        <taxon>Kitasatosporales</taxon>
        <taxon>Streptomycetaceae</taxon>
        <taxon>Streptomyces</taxon>
    </lineage>
</organism>
<comment type="caution">
    <text evidence="2">The sequence shown here is derived from an EMBL/GenBank/DDBJ whole genome shotgun (WGS) entry which is preliminary data.</text>
</comment>
<evidence type="ECO:0000313" key="3">
    <source>
        <dbReference type="Proteomes" id="UP001501563"/>
    </source>
</evidence>
<keyword evidence="3" id="KW-1185">Reference proteome</keyword>